<feature type="transmembrane region" description="Helical" evidence="1">
    <location>
        <begin position="54"/>
        <end position="74"/>
    </location>
</feature>
<accession>A0ABS6E5L7</accession>
<feature type="transmembrane region" description="Helical" evidence="1">
    <location>
        <begin position="21"/>
        <end position="42"/>
    </location>
</feature>
<keyword evidence="1" id="KW-1133">Transmembrane helix</keyword>
<dbReference type="Proteomes" id="UP000749471">
    <property type="component" value="Unassembled WGS sequence"/>
</dbReference>
<keyword evidence="3" id="KW-1185">Reference proteome</keyword>
<protein>
    <submittedName>
        <fullName evidence="2">Uncharacterized protein</fullName>
    </submittedName>
</protein>
<dbReference type="EMBL" id="JAHLPM010000007">
    <property type="protein sequence ID" value="MBU5438211.1"/>
    <property type="molecule type" value="Genomic_DNA"/>
</dbReference>
<gene>
    <name evidence="2" type="ORF">KQI42_09335</name>
</gene>
<proteinExistence type="predicted"/>
<keyword evidence="1" id="KW-0472">Membrane</keyword>
<feature type="transmembrane region" description="Helical" evidence="1">
    <location>
        <begin position="250"/>
        <end position="272"/>
    </location>
</feature>
<evidence type="ECO:0000313" key="3">
    <source>
        <dbReference type="Proteomes" id="UP000749471"/>
    </source>
</evidence>
<organism evidence="2 3">
    <name type="scientific">Tissierella simiarum</name>
    <dbReference type="NCBI Taxonomy" id="2841534"/>
    <lineage>
        <taxon>Bacteria</taxon>
        <taxon>Bacillati</taxon>
        <taxon>Bacillota</taxon>
        <taxon>Tissierellia</taxon>
        <taxon>Tissierellales</taxon>
        <taxon>Tissierellaceae</taxon>
        <taxon>Tissierella</taxon>
    </lineage>
</organism>
<reference evidence="2 3" key="1">
    <citation type="submission" date="2021-06" db="EMBL/GenBank/DDBJ databases">
        <authorList>
            <person name="Sun Q."/>
            <person name="Li D."/>
        </authorList>
    </citation>
    <scope>NUCLEOTIDE SEQUENCE [LARGE SCALE GENOMIC DNA]</scope>
    <source>
        <strain evidence="2 3">MSJ-40</strain>
    </source>
</reference>
<name>A0ABS6E5L7_9FIRM</name>
<comment type="caution">
    <text evidence="2">The sequence shown here is derived from an EMBL/GenBank/DDBJ whole genome shotgun (WGS) entry which is preliminary data.</text>
</comment>
<evidence type="ECO:0000313" key="2">
    <source>
        <dbReference type="EMBL" id="MBU5438211.1"/>
    </source>
</evidence>
<sequence length="296" mass="35914">MKDIFIKIIDEIRNKSPSIHRIIISILICFLIVKFWNLVVLIGETLLKSIISLLPHMVSVLVIIIILITIKYFFKLSDEKSQKRIDVYSEPLIIKSEGRKYISVNLIERYGQLNGTYGKILEVIIKNEVDNNIDYVKGYISLYEKRTRISKIYFEFDNLKKAFNERIFYNFITYEMEFWDSFDIYIYEVQIEDKIDKNFRIEGNYFIRTYFLELNPNKFYDFRVFGIKTKYNLIWFKEKFREKILFRIRYLHIPLIMLIMFVTSFFMLFILIDTGKAIIDLYNIWRDCFEQMVNII</sequence>
<evidence type="ECO:0000256" key="1">
    <source>
        <dbReference type="SAM" id="Phobius"/>
    </source>
</evidence>
<keyword evidence="1" id="KW-0812">Transmembrane</keyword>
<dbReference type="RefSeq" id="WP_216519132.1">
    <property type="nucleotide sequence ID" value="NZ_JAHLPM010000007.1"/>
</dbReference>